<dbReference type="SUPFAM" id="SSF48371">
    <property type="entry name" value="ARM repeat"/>
    <property type="match status" value="1"/>
</dbReference>
<dbReference type="SUPFAM" id="SSF63737">
    <property type="entry name" value="Leukotriene A4 hydrolase N-terminal domain"/>
    <property type="match status" value="1"/>
</dbReference>
<dbReference type="Proteomes" id="UP000887540">
    <property type="component" value="Unplaced"/>
</dbReference>
<keyword evidence="7 10" id="KW-0862">Zinc</keyword>
<dbReference type="InterPro" id="IPR049980">
    <property type="entry name" value="LTA4H_cat"/>
</dbReference>
<keyword evidence="6" id="KW-0378">Hydrolase</keyword>
<dbReference type="Pfam" id="PF17900">
    <property type="entry name" value="Peptidase_M1_N"/>
    <property type="match status" value="1"/>
</dbReference>
<evidence type="ECO:0000256" key="2">
    <source>
        <dbReference type="ARBA" id="ARBA00010136"/>
    </source>
</evidence>
<dbReference type="InterPro" id="IPR038502">
    <property type="entry name" value="M1_LTA-4_hydro/amino_C_sf"/>
</dbReference>
<proteinExistence type="inferred from homology"/>
<reference evidence="13" key="1">
    <citation type="submission" date="2022-11" db="UniProtKB">
        <authorList>
            <consortium name="WormBaseParasite"/>
        </authorList>
    </citation>
    <scope>IDENTIFICATION</scope>
</reference>
<dbReference type="InterPro" id="IPR001930">
    <property type="entry name" value="Peptidase_M1"/>
</dbReference>
<dbReference type="Pfam" id="PF01433">
    <property type="entry name" value="Peptidase_M1"/>
    <property type="match status" value="1"/>
</dbReference>
<dbReference type="GO" id="GO:0005829">
    <property type="term" value="C:cytosol"/>
    <property type="evidence" value="ECO:0007669"/>
    <property type="project" value="TreeGrafter"/>
</dbReference>
<evidence type="ECO:0000256" key="8">
    <source>
        <dbReference type="ARBA" id="ARBA00023049"/>
    </source>
</evidence>
<evidence type="ECO:0000256" key="3">
    <source>
        <dbReference type="ARBA" id="ARBA00022490"/>
    </source>
</evidence>
<dbReference type="InterPro" id="IPR014782">
    <property type="entry name" value="Peptidase_M1_dom"/>
</dbReference>
<feature type="domain" description="Peptidase M1 leukotriene A4 hydrolase/aminopeptidase C-terminal" evidence="11">
    <location>
        <begin position="511"/>
        <end position="626"/>
    </location>
</feature>
<name>A0A914DVL3_9BILA</name>
<dbReference type="WBParaSite" id="ACRNAN_scaffold4157.g26871.t1">
    <property type="protein sequence ID" value="ACRNAN_scaffold4157.g26871.t1"/>
    <property type="gene ID" value="ACRNAN_scaffold4157.g26871"/>
</dbReference>
<keyword evidence="12" id="KW-1185">Reference proteome</keyword>
<evidence type="ECO:0000256" key="10">
    <source>
        <dbReference type="PIRSR" id="PIRSR634015-3"/>
    </source>
</evidence>
<dbReference type="Gene3D" id="2.60.40.1730">
    <property type="entry name" value="tricorn interacting facor f3 domain"/>
    <property type="match status" value="1"/>
</dbReference>
<feature type="binding site" evidence="10">
    <location>
        <position position="364"/>
    </location>
    <ligand>
        <name>Zn(2+)</name>
        <dbReference type="ChEBI" id="CHEBI:29105"/>
        <note>catalytic</note>
    </ligand>
</feature>
<dbReference type="GO" id="GO:0008237">
    <property type="term" value="F:metallopeptidase activity"/>
    <property type="evidence" value="ECO:0007669"/>
    <property type="project" value="UniProtKB-KW"/>
</dbReference>
<dbReference type="InterPro" id="IPR045357">
    <property type="entry name" value="Aminopeptidase_N-like_N"/>
</dbReference>
<keyword evidence="4" id="KW-0645">Protease</keyword>
<evidence type="ECO:0000256" key="9">
    <source>
        <dbReference type="PIRSR" id="PIRSR634015-1"/>
    </source>
</evidence>
<dbReference type="InterPro" id="IPR015211">
    <property type="entry name" value="Peptidase_M1_C"/>
</dbReference>
<dbReference type="FunFam" id="3.30.2010.30:FF:000001">
    <property type="entry name" value="Leukotriene A(4) hydrolase"/>
    <property type="match status" value="1"/>
</dbReference>
<dbReference type="SMART" id="SM01263">
    <property type="entry name" value="Leuk-A4-hydro_C"/>
    <property type="match status" value="1"/>
</dbReference>
<dbReference type="GO" id="GO:0043171">
    <property type="term" value="P:peptide catabolic process"/>
    <property type="evidence" value="ECO:0007669"/>
    <property type="project" value="TreeGrafter"/>
</dbReference>
<dbReference type="GO" id="GO:0004177">
    <property type="term" value="F:aminopeptidase activity"/>
    <property type="evidence" value="ECO:0007669"/>
    <property type="project" value="TreeGrafter"/>
</dbReference>
<dbReference type="Pfam" id="PF09127">
    <property type="entry name" value="Leuk-A4-hydro_C"/>
    <property type="match status" value="1"/>
</dbReference>
<sequence>MYEDDLGYVKPLSNKDAWEEMQKGINNIFGAFDMELKAKKTKWMLFDSSRKAMRDPSTVSNNEDIAIRHISLDWTIDFDRKCIYGKALLKCEALKDTDKIILDGRELSIYNVTVGGTKVDYEIKNVEIFGQRIILKMGNVSKGSTKDVLIKYSTGEGQKASALQFIEKELTVDKLKPFLYSQCQPIYARTLLPCMDTPANKQTFNARVKVPKGMVCLLSALSTEQEKTKDGSTIYKFNQPIPIASNLLAIVVGTLERREISPRCAVWSEPSIVDKAKVEFEDTEKMLATAEKLFGEYAWTRYDLVVMPPSFPYGGMENPCLTFVTPTLIVGDRSLTSVVAHEIAHSWTGNFVTNRNWEHYWMNEGFTVFCERKILGKLYGDKMRQFENIIGWEDNLMPVIYEVFGPEHEYTKMIPNLDGVDPDDAFSCIPYEKGSAFLLYIEQQLNIGDRFEQFFREYFVNFAQKSILTDDWKDFLYSKLSDKKEILDEIDWEGWLYQPGLPPNKPKFVEALVKECRDLGDLWANDEITNIDVDQFNKMTSMQKVKVLDCLEKLSPLSYSRAEQLQNAFHFDQTCNSEIRCSWIKVALKAQWKPIIEPALQFVSDIGMVKYLKPIYKLVFKIDKILKITCLGDYLNGKKLMIELW</sequence>
<evidence type="ECO:0000259" key="11">
    <source>
        <dbReference type="SMART" id="SM01263"/>
    </source>
</evidence>
<feature type="active site" description="Proton donor" evidence="9">
    <location>
        <position position="431"/>
    </location>
</feature>
<feature type="binding site" evidence="10">
    <location>
        <position position="341"/>
    </location>
    <ligand>
        <name>Zn(2+)</name>
        <dbReference type="ChEBI" id="CHEBI:29105"/>
        <note>catalytic</note>
    </ligand>
</feature>
<dbReference type="InterPro" id="IPR027268">
    <property type="entry name" value="Peptidase_M4/M1_CTD_sf"/>
</dbReference>
<feature type="binding site" evidence="10">
    <location>
        <position position="345"/>
    </location>
    <ligand>
        <name>Zn(2+)</name>
        <dbReference type="ChEBI" id="CHEBI:29105"/>
        <note>catalytic</note>
    </ligand>
</feature>
<evidence type="ECO:0000256" key="4">
    <source>
        <dbReference type="ARBA" id="ARBA00022670"/>
    </source>
</evidence>
<dbReference type="Gene3D" id="1.10.390.10">
    <property type="entry name" value="Neutral Protease Domain 2"/>
    <property type="match status" value="1"/>
</dbReference>
<comment type="subcellular location">
    <subcellularLocation>
        <location evidence="1">Cytoplasm</location>
    </subcellularLocation>
</comment>
<keyword evidence="5 10" id="KW-0479">Metal-binding</keyword>
<dbReference type="GO" id="GO:0006508">
    <property type="term" value="P:proteolysis"/>
    <property type="evidence" value="ECO:0007669"/>
    <property type="project" value="UniProtKB-KW"/>
</dbReference>
<dbReference type="PANTHER" id="PTHR45726:SF3">
    <property type="entry name" value="LEUKOTRIENE A-4 HYDROLASE"/>
    <property type="match status" value="1"/>
</dbReference>
<organism evidence="12 13">
    <name type="scientific">Acrobeloides nanus</name>
    <dbReference type="NCBI Taxonomy" id="290746"/>
    <lineage>
        <taxon>Eukaryota</taxon>
        <taxon>Metazoa</taxon>
        <taxon>Ecdysozoa</taxon>
        <taxon>Nematoda</taxon>
        <taxon>Chromadorea</taxon>
        <taxon>Rhabditida</taxon>
        <taxon>Tylenchina</taxon>
        <taxon>Cephalobomorpha</taxon>
        <taxon>Cephaloboidea</taxon>
        <taxon>Cephalobidae</taxon>
        <taxon>Acrobeloides</taxon>
    </lineage>
</organism>
<keyword evidence="3" id="KW-0963">Cytoplasm</keyword>
<dbReference type="Gene3D" id="1.25.40.320">
    <property type="entry name" value="Peptidase M1, leukotriene A4 hydrolase/aminopeptidase C-terminal domain"/>
    <property type="match status" value="1"/>
</dbReference>
<dbReference type="AlphaFoldDB" id="A0A914DVL3"/>
<dbReference type="GO" id="GO:0004301">
    <property type="term" value="F:epoxide hydrolase activity"/>
    <property type="evidence" value="ECO:0007669"/>
    <property type="project" value="TreeGrafter"/>
</dbReference>
<dbReference type="Gene3D" id="3.30.2010.30">
    <property type="match status" value="1"/>
</dbReference>
<evidence type="ECO:0000256" key="5">
    <source>
        <dbReference type="ARBA" id="ARBA00022723"/>
    </source>
</evidence>
<evidence type="ECO:0000313" key="13">
    <source>
        <dbReference type="WBParaSite" id="ACRNAN_scaffold4157.g26871.t1"/>
    </source>
</evidence>
<dbReference type="PANTHER" id="PTHR45726">
    <property type="entry name" value="LEUKOTRIENE A-4 HYDROLASE"/>
    <property type="match status" value="1"/>
</dbReference>
<dbReference type="CDD" id="cd09599">
    <property type="entry name" value="M1_LTA4H"/>
    <property type="match status" value="1"/>
</dbReference>
<dbReference type="InterPro" id="IPR042097">
    <property type="entry name" value="Aminopeptidase_N-like_N_sf"/>
</dbReference>
<feature type="active site" description="Proton acceptor" evidence="9">
    <location>
        <position position="342"/>
    </location>
</feature>
<dbReference type="InterPro" id="IPR016024">
    <property type="entry name" value="ARM-type_fold"/>
</dbReference>
<dbReference type="SUPFAM" id="SSF55486">
    <property type="entry name" value="Metalloproteases ('zincins'), catalytic domain"/>
    <property type="match status" value="1"/>
</dbReference>
<evidence type="ECO:0000256" key="6">
    <source>
        <dbReference type="ARBA" id="ARBA00022801"/>
    </source>
</evidence>
<evidence type="ECO:0000256" key="7">
    <source>
        <dbReference type="ARBA" id="ARBA00022833"/>
    </source>
</evidence>
<evidence type="ECO:0000313" key="12">
    <source>
        <dbReference type="Proteomes" id="UP000887540"/>
    </source>
</evidence>
<comment type="cofactor">
    <cofactor evidence="10">
        <name>Zn(2+)</name>
        <dbReference type="ChEBI" id="CHEBI:29105"/>
    </cofactor>
    <text evidence="10">Binds 1 zinc ion per subunit.</text>
</comment>
<accession>A0A914DVL3</accession>
<protein>
    <submittedName>
        <fullName evidence="13">Peptidase M1 leukotriene A4 hydrolase/aminopeptidase C-terminal domain-containing protein</fullName>
    </submittedName>
</protein>
<keyword evidence="8" id="KW-0482">Metalloprotease</keyword>
<dbReference type="GO" id="GO:0008270">
    <property type="term" value="F:zinc ion binding"/>
    <property type="evidence" value="ECO:0007669"/>
    <property type="project" value="InterPro"/>
</dbReference>
<comment type="similarity">
    <text evidence="2">Belongs to the peptidase M1 family.</text>
</comment>
<dbReference type="InterPro" id="IPR034015">
    <property type="entry name" value="M1_LTA4H"/>
</dbReference>
<dbReference type="PRINTS" id="PR00756">
    <property type="entry name" value="ALADIPTASE"/>
</dbReference>
<dbReference type="FunFam" id="1.10.390.10:FF:000003">
    <property type="entry name" value="Leukotriene A(4) hydrolase"/>
    <property type="match status" value="1"/>
</dbReference>
<evidence type="ECO:0000256" key="1">
    <source>
        <dbReference type="ARBA" id="ARBA00004496"/>
    </source>
</evidence>